<dbReference type="Proteomes" id="UP001194746">
    <property type="component" value="Unassembled WGS sequence"/>
</dbReference>
<proteinExistence type="predicted"/>
<reference evidence="1" key="1">
    <citation type="journal article" date="2019" name="Beilstein J. Org. Chem.">
        <title>Nanangenines: drimane sesquiterpenoids as the dominant metabolite cohort of a novel Australian fungus, Aspergillus nanangensis.</title>
        <authorList>
            <person name="Lacey H.J."/>
            <person name="Gilchrist C.L.M."/>
            <person name="Crombie A."/>
            <person name="Kalaitzis J.A."/>
            <person name="Vuong D."/>
            <person name="Rutledge P.J."/>
            <person name="Turner P."/>
            <person name="Pitt J.I."/>
            <person name="Lacey E."/>
            <person name="Chooi Y.H."/>
            <person name="Piggott A.M."/>
        </authorList>
    </citation>
    <scope>NUCLEOTIDE SEQUENCE</scope>
    <source>
        <strain evidence="1">MST-FP2251</strain>
    </source>
</reference>
<accession>A0AAD4GZN8</accession>
<protein>
    <submittedName>
        <fullName evidence="1">Uncharacterized protein</fullName>
    </submittedName>
</protein>
<reference evidence="1" key="2">
    <citation type="submission" date="2020-02" db="EMBL/GenBank/DDBJ databases">
        <authorList>
            <person name="Gilchrist C.L.M."/>
            <person name="Chooi Y.-H."/>
        </authorList>
    </citation>
    <scope>NUCLEOTIDE SEQUENCE</scope>
    <source>
        <strain evidence="1">MST-FP2251</strain>
    </source>
</reference>
<dbReference type="AlphaFoldDB" id="A0AAD4GZN8"/>
<comment type="caution">
    <text evidence="1">The sequence shown here is derived from an EMBL/GenBank/DDBJ whole genome shotgun (WGS) entry which is preliminary data.</text>
</comment>
<evidence type="ECO:0000313" key="2">
    <source>
        <dbReference type="Proteomes" id="UP001194746"/>
    </source>
</evidence>
<gene>
    <name evidence="1" type="ORF">FE257_004577</name>
</gene>
<organism evidence="1 2">
    <name type="scientific">Aspergillus nanangensis</name>
    <dbReference type="NCBI Taxonomy" id="2582783"/>
    <lineage>
        <taxon>Eukaryota</taxon>
        <taxon>Fungi</taxon>
        <taxon>Dikarya</taxon>
        <taxon>Ascomycota</taxon>
        <taxon>Pezizomycotina</taxon>
        <taxon>Eurotiomycetes</taxon>
        <taxon>Eurotiomycetidae</taxon>
        <taxon>Eurotiales</taxon>
        <taxon>Aspergillaceae</taxon>
        <taxon>Aspergillus</taxon>
        <taxon>Aspergillus subgen. Circumdati</taxon>
    </lineage>
</organism>
<name>A0AAD4GZN8_ASPNN</name>
<keyword evidence="2" id="KW-1185">Reference proteome</keyword>
<sequence length="125" mass="13517">MFVTYPYSHFYDGARLRTDGDTSGVKAPAAKPVLNIENIIFGISQTADLMPDGANITLGEKNRLIEACKRLSAQLNVSGENRLLQSAGSGYKSCCRDGHKPVLPECHSQGDSSLDTGADWEMVIL</sequence>
<dbReference type="EMBL" id="VCAU01000002">
    <property type="protein sequence ID" value="KAF9894955.1"/>
    <property type="molecule type" value="Genomic_DNA"/>
</dbReference>
<evidence type="ECO:0000313" key="1">
    <source>
        <dbReference type="EMBL" id="KAF9894955.1"/>
    </source>
</evidence>